<sequence length="226" mass="24877">MSESVTPGHPKPQKPASAQTSAPAWQSASAANADATATMVAVPPKITTLPLTAAIISWVYALVRLAEFGFMIVALGILKSTVDSAFPDSLRNYQFFQSFAHFLLFLILCSIVLYVMLGFYVYRGYNMARIIMTIVAIGDSISLALHAVFVSEASVHIAREWLTYASDLAPTFSILTVIYELLVIANIVLLVFLWLPGTNIFMRQAKTYRLALNTTAQSVTGQRYER</sequence>
<feature type="transmembrane region" description="Helical" evidence="1">
    <location>
        <begin position="169"/>
        <end position="195"/>
    </location>
</feature>
<gene>
    <name evidence="2" type="ORF">NCTC10207_00114</name>
</gene>
<keyword evidence="1" id="KW-1133">Transmembrane helix</keyword>
<evidence type="ECO:0000313" key="2">
    <source>
        <dbReference type="EMBL" id="VEI22048.1"/>
    </source>
</evidence>
<dbReference type="AlphaFoldDB" id="A0A7Z9A149"/>
<reference evidence="2 3" key="1">
    <citation type="submission" date="2018-12" db="EMBL/GenBank/DDBJ databases">
        <authorList>
            <consortium name="Pathogen Informatics"/>
        </authorList>
    </citation>
    <scope>NUCLEOTIDE SEQUENCE [LARGE SCALE GENOMIC DNA]</scope>
    <source>
        <strain evidence="2 3">NCTC10207</strain>
    </source>
</reference>
<accession>A0A7Z9A149</accession>
<evidence type="ECO:0000256" key="1">
    <source>
        <dbReference type="SAM" id="Phobius"/>
    </source>
</evidence>
<evidence type="ECO:0000313" key="3">
    <source>
        <dbReference type="Proteomes" id="UP000282386"/>
    </source>
</evidence>
<feature type="transmembrane region" description="Helical" evidence="1">
    <location>
        <begin position="98"/>
        <end position="122"/>
    </location>
</feature>
<feature type="transmembrane region" description="Helical" evidence="1">
    <location>
        <begin position="55"/>
        <end position="78"/>
    </location>
</feature>
<dbReference type="RefSeq" id="WP_126499427.1">
    <property type="nucleotide sequence ID" value="NZ_CAUOLR010000041.1"/>
</dbReference>
<dbReference type="EMBL" id="LR134479">
    <property type="protein sequence ID" value="VEI22048.1"/>
    <property type="molecule type" value="Genomic_DNA"/>
</dbReference>
<keyword evidence="1" id="KW-0472">Membrane</keyword>
<proteinExistence type="predicted"/>
<organism evidence="2 3">
    <name type="scientific">Rothia aeria</name>
    <dbReference type="NCBI Taxonomy" id="172042"/>
    <lineage>
        <taxon>Bacteria</taxon>
        <taxon>Bacillati</taxon>
        <taxon>Actinomycetota</taxon>
        <taxon>Actinomycetes</taxon>
        <taxon>Micrococcales</taxon>
        <taxon>Micrococcaceae</taxon>
        <taxon>Rothia</taxon>
    </lineage>
</organism>
<dbReference type="Proteomes" id="UP000282386">
    <property type="component" value="Chromosome"/>
</dbReference>
<name>A0A7Z9A149_9MICC</name>
<evidence type="ECO:0008006" key="4">
    <source>
        <dbReference type="Google" id="ProtNLM"/>
    </source>
</evidence>
<feature type="transmembrane region" description="Helical" evidence="1">
    <location>
        <begin position="129"/>
        <end position="149"/>
    </location>
</feature>
<protein>
    <recommendedName>
        <fullName evidence="4">C4-dicarboxylate ABC transporter permease</fullName>
    </recommendedName>
</protein>
<keyword evidence="1" id="KW-0812">Transmembrane</keyword>